<evidence type="ECO:0000256" key="1">
    <source>
        <dbReference type="SAM" id="SignalP"/>
    </source>
</evidence>
<feature type="chain" id="PRO_5008400613" description="Lipid-binding serum glycoprotein N-terminal domain-containing protein" evidence="1">
    <location>
        <begin position="23"/>
        <end position="254"/>
    </location>
</feature>
<keyword evidence="3" id="KW-1185">Reference proteome</keyword>
<dbReference type="EnsemblMetazoa" id="GBRI030361-RA">
    <property type="protein sequence ID" value="GBRI030361-PA"/>
    <property type="gene ID" value="GBRI030361"/>
</dbReference>
<dbReference type="AlphaFoldDB" id="A0A1A9WSF0"/>
<dbReference type="PANTHER" id="PTHR11008:SF29">
    <property type="entry name" value="IP17226P"/>
    <property type="match status" value="1"/>
</dbReference>
<dbReference type="Pfam" id="PF06585">
    <property type="entry name" value="JHBP"/>
    <property type="match status" value="1"/>
</dbReference>
<reference evidence="2" key="2">
    <citation type="submission" date="2020-05" db="UniProtKB">
        <authorList>
            <consortium name="EnsemblMetazoa"/>
        </authorList>
    </citation>
    <scope>IDENTIFICATION</scope>
    <source>
        <strain evidence="2">IAEA</strain>
    </source>
</reference>
<accession>A0A1A9WSF0</accession>
<dbReference type="InterPro" id="IPR038606">
    <property type="entry name" value="To_sf"/>
</dbReference>
<evidence type="ECO:0000313" key="2">
    <source>
        <dbReference type="EnsemblMetazoa" id="GBRI030361-PA"/>
    </source>
</evidence>
<name>A0A1A9WSF0_9MUSC</name>
<dbReference type="GO" id="GO:0005615">
    <property type="term" value="C:extracellular space"/>
    <property type="evidence" value="ECO:0007669"/>
    <property type="project" value="TreeGrafter"/>
</dbReference>
<dbReference type="SMART" id="SM00700">
    <property type="entry name" value="JHBP"/>
    <property type="match status" value="1"/>
</dbReference>
<dbReference type="VEuPathDB" id="VectorBase:GBRI030361"/>
<dbReference type="Proteomes" id="UP000091820">
    <property type="component" value="Unassembled WGS sequence"/>
</dbReference>
<keyword evidence="1" id="KW-0732">Signal</keyword>
<proteinExistence type="predicted"/>
<dbReference type="PANTHER" id="PTHR11008">
    <property type="entry name" value="PROTEIN TAKEOUT-LIKE PROTEIN"/>
    <property type="match status" value="1"/>
</dbReference>
<dbReference type="Gene3D" id="3.15.10.30">
    <property type="entry name" value="Haemolymph juvenile hormone binding protein"/>
    <property type="match status" value="1"/>
</dbReference>
<protein>
    <recommendedName>
        <fullName evidence="4">Lipid-binding serum glycoprotein N-terminal domain-containing protein</fullName>
    </recommendedName>
</protein>
<evidence type="ECO:0000313" key="3">
    <source>
        <dbReference type="Proteomes" id="UP000091820"/>
    </source>
</evidence>
<dbReference type="InterPro" id="IPR010562">
    <property type="entry name" value="Haemolymph_juvenile_hormone-bd"/>
</dbReference>
<sequence length="254" mass="29340">MKSYKFELILILLSLYLKSFDAIKEAKIKKIIKDLKLRMCHPIPELGLPALDPFEFRNFTVTLNNEYLIDFYGRLTQFQLTGLSDIKVDLMLSVNSKIDLIIPSINFNTNYSIKGTIDDFVKLNGAGRAEGSVQNTKIHITWHTNIFSPKLAAENLNITFNIGEALFKIDQLIEDQQIDSFVHQVINELGLELLNDLWMDNNETIIKFTQEQINKFIGNYTINDFFQLIDHMANEFKSIFDKIPPNCKKILIET</sequence>
<evidence type="ECO:0008006" key="4">
    <source>
        <dbReference type="Google" id="ProtNLM"/>
    </source>
</evidence>
<reference evidence="3" key="1">
    <citation type="submission" date="2014-03" db="EMBL/GenBank/DDBJ databases">
        <authorList>
            <person name="Aksoy S."/>
            <person name="Warren W."/>
            <person name="Wilson R.K."/>
        </authorList>
    </citation>
    <scope>NUCLEOTIDE SEQUENCE [LARGE SCALE GENOMIC DNA]</scope>
    <source>
        <strain evidence="3">IAEA</strain>
    </source>
</reference>
<organism evidence="2 3">
    <name type="scientific">Glossina brevipalpis</name>
    <dbReference type="NCBI Taxonomy" id="37001"/>
    <lineage>
        <taxon>Eukaryota</taxon>
        <taxon>Metazoa</taxon>
        <taxon>Ecdysozoa</taxon>
        <taxon>Arthropoda</taxon>
        <taxon>Hexapoda</taxon>
        <taxon>Insecta</taxon>
        <taxon>Pterygota</taxon>
        <taxon>Neoptera</taxon>
        <taxon>Endopterygota</taxon>
        <taxon>Diptera</taxon>
        <taxon>Brachycera</taxon>
        <taxon>Muscomorpha</taxon>
        <taxon>Hippoboscoidea</taxon>
        <taxon>Glossinidae</taxon>
        <taxon>Glossina</taxon>
    </lineage>
</organism>
<feature type="signal peptide" evidence="1">
    <location>
        <begin position="1"/>
        <end position="22"/>
    </location>
</feature>